<sequence>MKRILLAFLLLTQLAFAGDPHKGQIFYRYVVSPITDMRGDAFTKTHTKAEWETLMSKEGKGFLTAYNIPQGTLDAEALEHLRAFFIHYAKDSDVVAVCEEL</sequence>
<evidence type="ECO:0000256" key="1">
    <source>
        <dbReference type="SAM" id="SignalP"/>
    </source>
</evidence>
<dbReference type="RefSeq" id="WP_205457759.1">
    <property type="nucleotide sequence ID" value="NZ_JAFHKK010000001.1"/>
</dbReference>
<accession>A0ABS2WNR5</accession>
<protein>
    <submittedName>
        <fullName evidence="2">Uncharacterized protein</fullName>
    </submittedName>
</protein>
<proteinExistence type="predicted"/>
<feature type="chain" id="PRO_5045323282" evidence="1">
    <location>
        <begin position="18"/>
        <end position="101"/>
    </location>
</feature>
<gene>
    <name evidence="2" type="ORF">JWV37_00910</name>
</gene>
<name>A0ABS2WNR5_9BACT</name>
<dbReference type="EMBL" id="JAFHKK010000001">
    <property type="protein sequence ID" value="MBN2963327.1"/>
    <property type="molecule type" value="Genomic_DNA"/>
</dbReference>
<evidence type="ECO:0000313" key="2">
    <source>
        <dbReference type="EMBL" id="MBN2963327.1"/>
    </source>
</evidence>
<feature type="signal peptide" evidence="1">
    <location>
        <begin position="1"/>
        <end position="17"/>
    </location>
</feature>
<reference evidence="2 3" key="1">
    <citation type="submission" date="2021-02" db="EMBL/GenBank/DDBJ databases">
        <title>Sulfurospirillum tamanensis sp. nov.</title>
        <authorList>
            <person name="Frolova A."/>
            <person name="Merkel A."/>
            <person name="Slobodkin A."/>
        </authorList>
    </citation>
    <scope>NUCLEOTIDE SEQUENCE [LARGE SCALE GENOMIC DNA]</scope>
    <source>
        <strain evidence="2 3">T05b</strain>
    </source>
</reference>
<evidence type="ECO:0000313" key="3">
    <source>
        <dbReference type="Proteomes" id="UP000703590"/>
    </source>
</evidence>
<reference evidence="2 3" key="3">
    <citation type="submission" date="2021-02" db="EMBL/GenBank/DDBJ databases">
        <authorList>
            <person name="Merkel A.Y."/>
        </authorList>
    </citation>
    <scope>NUCLEOTIDE SEQUENCE [LARGE SCALE GENOMIC DNA]</scope>
    <source>
        <strain evidence="2 3">T05b</strain>
    </source>
</reference>
<comment type="caution">
    <text evidence="2">The sequence shown here is derived from an EMBL/GenBank/DDBJ whole genome shotgun (WGS) entry which is preliminary data.</text>
</comment>
<organism evidence="2 3">
    <name type="scientific">Sulfurospirillum tamanense</name>
    <dbReference type="NCBI Taxonomy" id="2813362"/>
    <lineage>
        <taxon>Bacteria</taxon>
        <taxon>Pseudomonadati</taxon>
        <taxon>Campylobacterota</taxon>
        <taxon>Epsilonproteobacteria</taxon>
        <taxon>Campylobacterales</taxon>
        <taxon>Sulfurospirillaceae</taxon>
        <taxon>Sulfurospirillum</taxon>
    </lineage>
</organism>
<keyword evidence="1" id="KW-0732">Signal</keyword>
<dbReference type="Proteomes" id="UP000703590">
    <property type="component" value="Unassembled WGS sequence"/>
</dbReference>
<keyword evidence="3" id="KW-1185">Reference proteome</keyword>
<reference evidence="3" key="2">
    <citation type="submission" date="2021-02" db="EMBL/GenBank/DDBJ databases">
        <title>Sulfurospirillum tamanensis sp. nov.</title>
        <authorList>
            <person name="Merkel A.Y."/>
        </authorList>
    </citation>
    <scope>NUCLEOTIDE SEQUENCE [LARGE SCALE GENOMIC DNA]</scope>
    <source>
        <strain evidence="3">T05b</strain>
    </source>
</reference>